<feature type="domain" description="Rhodanese" evidence="1">
    <location>
        <begin position="27"/>
        <end position="116"/>
    </location>
</feature>
<proteinExistence type="predicted"/>
<evidence type="ECO:0000313" key="2">
    <source>
        <dbReference type="EMBL" id="NMG20158.1"/>
    </source>
</evidence>
<accession>A0ABX1P6Z5</accession>
<dbReference type="InterPro" id="IPR001763">
    <property type="entry name" value="Rhodanese-like_dom"/>
</dbReference>
<dbReference type="SMART" id="SM00450">
    <property type="entry name" value="RHOD"/>
    <property type="match status" value="1"/>
</dbReference>
<protein>
    <submittedName>
        <fullName evidence="2">Rhodanese-like domain-containing protein</fullName>
    </submittedName>
</protein>
<dbReference type="EMBL" id="QMEB01000079">
    <property type="protein sequence ID" value="NMG20158.1"/>
    <property type="molecule type" value="Genomic_DNA"/>
</dbReference>
<comment type="caution">
    <text evidence="2">The sequence shown here is derived from an EMBL/GenBank/DDBJ whole genome shotgun (WGS) entry which is preliminary data.</text>
</comment>
<gene>
    <name evidence="2" type="ORF">DP116_12105</name>
</gene>
<keyword evidence="3" id="KW-1185">Reference proteome</keyword>
<sequence>MRMTNLLLGDFTLQTDAHELKSRLQWGQPAFTIIDVRERQTYNQGHISGAIPLPVNELVKRATVSLAKDRDIYIYGDSDEQSASAAKTLRDAGFARVSELTGGFSAWKAAGGSTEEI</sequence>
<dbReference type="Proteomes" id="UP000718564">
    <property type="component" value="Unassembled WGS sequence"/>
</dbReference>
<dbReference type="SUPFAM" id="SSF52821">
    <property type="entry name" value="Rhodanese/Cell cycle control phosphatase"/>
    <property type="match status" value="1"/>
</dbReference>
<dbReference type="InterPro" id="IPR050229">
    <property type="entry name" value="GlpE_sulfurtransferase"/>
</dbReference>
<dbReference type="InterPro" id="IPR036873">
    <property type="entry name" value="Rhodanese-like_dom_sf"/>
</dbReference>
<dbReference type="RefSeq" id="WP_169155425.1">
    <property type="nucleotide sequence ID" value="NZ_CAWPJE010000058.1"/>
</dbReference>
<dbReference type="PANTHER" id="PTHR43031:SF1">
    <property type="entry name" value="PYRIDINE NUCLEOTIDE-DISULPHIDE OXIDOREDUCTASE"/>
    <property type="match status" value="1"/>
</dbReference>
<dbReference type="PROSITE" id="PS50206">
    <property type="entry name" value="RHODANESE_3"/>
    <property type="match status" value="1"/>
</dbReference>
<dbReference type="PANTHER" id="PTHR43031">
    <property type="entry name" value="FAD-DEPENDENT OXIDOREDUCTASE"/>
    <property type="match status" value="1"/>
</dbReference>
<dbReference type="Gene3D" id="3.40.250.10">
    <property type="entry name" value="Rhodanese-like domain"/>
    <property type="match status" value="1"/>
</dbReference>
<dbReference type="CDD" id="cd00158">
    <property type="entry name" value="RHOD"/>
    <property type="match status" value="1"/>
</dbReference>
<dbReference type="Pfam" id="PF00581">
    <property type="entry name" value="Rhodanese"/>
    <property type="match status" value="1"/>
</dbReference>
<evidence type="ECO:0000259" key="1">
    <source>
        <dbReference type="PROSITE" id="PS50206"/>
    </source>
</evidence>
<name>A0ABX1P6Z5_9CYAN</name>
<reference evidence="2 3" key="1">
    <citation type="submission" date="2018-06" db="EMBL/GenBank/DDBJ databases">
        <title>Comparative genomics of Brasilonema spp. strains.</title>
        <authorList>
            <person name="Alvarenga D.O."/>
            <person name="Fiore M.F."/>
            <person name="Varani A.M."/>
        </authorList>
    </citation>
    <scope>NUCLEOTIDE SEQUENCE [LARGE SCALE GENOMIC DNA]</scope>
    <source>
        <strain evidence="2 3">SPC951</strain>
    </source>
</reference>
<evidence type="ECO:0000313" key="3">
    <source>
        <dbReference type="Proteomes" id="UP000718564"/>
    </source>
</evidence>
<organism evidence="2 3">
    <name type="scientific">Brasilonema bromeliae SPC951</name>
    <dbReference type="NCBI Taxonomy" id="385972"/>
    <lineage>
        <taxon>Bacteria</taxon>
        <taxon>Bacillati</taxon>
        <taxon>Cyanobacteriota</taxon>
        <taxon>Cyanophyceae</taxon>
        <taxon>Nostocales</taxon>
        <taxon>Scytonemataceae</taxon>
        <taxon>Brasilonema</taxon>
        <taxon>Bromeliae group (in: Brasilonema)</taxon>
    </lineage>
</organism>